<dbReference type="InterPro" id="IPR002068">
    <property type="entry name" value="A-crystallin/Hsp20_dom"/>
</dbReference>
<reference evidence="6 7" key="1">
    <citation type="submission" date="2015-12" db="EMBL/GenBank/DDBJ databases">
        <title>Draft genome sequence of Moniliophthora roreri, the causal agent of frosty pod rot of cacao.</title>
        <authorList>
            <person name="Aime M.C."/>
            <person name="Diaz-Valderrama J.R."/>
            <person name="Kijpornyongpan T."/>
            <person name="Phillips-Mora W."/>
        </authorList>
    </citation>
    <scope>NUCLEOTIDE SEQUENCE [LARGE SCALE GENOMIC DNA]</scope>
    <source>
        <strain evidence="6 7">MCA 2952</strain>
    </source>
</reference>
<dbReference type="EMBL" id="LATX01000793">
    <property type="protein sequence ID" value="KTB45040.1"/>
    <property type="molecule type" value="Genomic_DNA"/>
</dbReference>
<protein>
    <submittedName>
        <fullName evidence="6">Putative HSP20-like chaperone</fullName>
    </submittedName>
</protein>
<organism evidence="6 7">
    <name type="scientific">Moniliophthora roreri</name>
    <name type="common">Frosty pod rot fungus</name>
    <name type="synonym">Monilia roreri</name>
    <dbReference type="NCBI Taxonomy" id="221103"/>
    <lineage>
        <taxon>Eukaryota</taxon>
        <taxon>Fungi</taxon>
        <taxon>Dikarya</taxon>
        <taxon>Basidiomycota</taxon>
        <taxon>Agaricomycotina</taxon>
        <taxon>Agaricomycetes</taxon>
        <taxon>Agaricomycetidae</taxon>
        <taxon>Agaricales</taxon>
        <taxon>Marasmiineae</taxon>
        <taxon>Marasmiaceae</taxon>
        <taxon>Moniliophthora</taxon>
    </lineage>
</organism>
<sequence length="159" mass="18264">MRKKQAKARSGREFWIPRVDIFDNPDSQYIVGVFEVPGVRREDVSVSVVDGKLIIEGKRTMKFRRRSLTSEGWDEEEGTPDYTSQVQPSIAELRYGKFRRDFVLPEGVNSTHVRVLLEHGMLNVQWPRDAPTPKTAVKRRSTDDSCSPSKRRRKSTDAA</sequence>
<dbReference type="CDD" id="cd06464">
    <property type="entry name" value="ACD_sHsps-like"/>
    <property type="match status" value="1"/>
</dbReference>
<evidence type="ECO:0000256" key="2">
    <source>
        <dbReference type="PROSITE-ProRule" id="PRU00285"/>
    </source>
</evidence>
<keyword evidence="1" id="KW-0346">Stress response</keyword>
<evidence type="ECO:0000259" key="5">
    <source>
        <dbReference type="PROSITE" id="PS01031"/>
    </source>
</evidence>
<evidence type="ECO:0000256" key="4">
    <source>
        <dbReference type="SAM" id="MobiDB-lite"/>
    </source>
</evidence>
<dbReference type="eggNOG" id="ENOG502TEX9">
    <property type="taxonomic scope" value="Eukaryota"/>
</dbReference>
<feature type="domain" description="SHSP" evidence="5">
    <location>
        <begin position="10"/>
        <end position="145"/>
    </location>
</feature>
<comment type="similarity">
    <text evidence="2 3">Belongs to the small heat shock protein (HSP20) family.</text>
</comment>
<gene>
    <name evidence="6" type="ORF">WG66_2379</name>
</gene>
<dbReference type="InterPro" id="IPR008978">
    <property type="entry name" value="HSP20-like_chaperone"/>
</dbReference>
<accession>A0A0W0G905</accession>
<dbReference type="Pfam" id="PF00011">
    <property type="entry name" value="HSP20"/>
    <property type="match status" value="1"/>
</dbReference>
<evidence type="ECO:0000313" key="6">
    <source>
        <dbReference type="EMBL" id="KTB45040.1"/>
    </source>
</evidence>
<dbReference type="PROSITE" id="PS01031">
    <property type="entry name" value="SHSP"/>
    <property type="match status" value="1"/>
</dbReference>
<name>A0A0W0G905_MONRR</name>
<dbReference type="Gene3D" id="2.60.40.790">
    <property type="match status" value="1"/>
</dbReference>
<dbReference type="AlphaFoldDB" id="A0A0W0G905"/>
<feature type="compositionally biased region" description="Basic residues" evidence="4">
    <location>
        <begin position="149"/>
        <end position="159"/>
    </location>
</feature>
<evidence type="ECO:0000256" key="3">
    <source>
        <dbReference type="RuleBase" id="RU003616"/>
    </source>
</evidence>
<evidence type="ECO:0000313" key="7">
    <source>
        <dbReference type="Proteomes" id="UP000054988"/>
    </source>
</evidence>
<feature type="region of interest" description="Disordered" evidence="4">
    <location>
        <begin position="126"/>
        <end position="159"/>
    </location>
</feature>
<evidence type="ECO:0000256" key="1">
    <source>
        <dbReference type="ARBA" id="ARBA00023016"/>
    </source>
</evidence>
<dbReference type="PANTHER" id="PTHR11527">
    <property type="entry name" value="HEAT-SHOCK PROTEIN 20 FAMILY MEMBER"/>
    <property type="match status" value="1"/>
</dbReference>
<dbReference type="SUPFAM" id="SSF49764">
    <property type="entry name" value="HSP20-like chaperones"/>
    <property type="match status" value="1"/>
</dbReference>
<dbReference type="InterPro" id="IPR031107">
    <property type="entry name" value="Small_HSP"/>
</dbReference>
<proteinExistence type="inferred from homology"/>
<dbReference type="Proteomes" id="UP000054988">
    <property type="component" value="Unassembled WGS sequence"/>
</dbReference>
<comment type="caution">
    <text evidence="6">The sequence shown here is derived from an EMBL/GenBank/DDBJ whole genome shotgun (WGS) entry which is preliminary data.</text>
</comment>